<dbReference type="Gene3D" id="3.55.40.10">
    <property type="entry name" value="minor pseudopilin epsh domain"/>
    <property type="match status" value="1"/>
</dbReference>
<evidence type="ECO:0000313" key="12">
    <source>
        <dbReference type="EMBL" id="AGY92460.1"/>
    </source>
</evidence>
<keyword evidence="6" id="KW-0812">Transmembrane</keyword>
<dbReference type="GO" id="GO:0015627">
    <property type="term" value="C:type II protein secretion system complex"/>
    <property type="evidence" value="ECO:0007669"/>
    <property type="project" value="InterPro"/>
</dbReference>
<sequence>MHRQRGFTLPGLLITLSLTVLLATLSAPMFSDLAMQTRMDTATDRLHRAIRYTRNAAVARGAPVVMQASGEGWRSGWTIFLDRNADGRYQSSEHRLRAANPLPESIVIAANAGIGAALHYQADGGTRRPSGSLQMGTLLICHTTATSALQAGRSIIISVSGRARIERAEPSTDGDDC</sequence>
<name>U5T4S0_9GAMM</name>
<keyword evidence="8" id="KW-0472">Membrane</keyword>
<dbReference type="Proteomes" id="UP000017640">
    <property type="component" value="Chromosome"/>
</dbReference>
<evidence type="ECO:0000256" key="1">
    <source>
        <dbReference type="ARBA" id="ARBA00004377"/>
    </source>
</evidence>
<evidence type="ECO:0000256" key="3">
    <source>
        <dbReference type="ARBA" id="ARBA00022475"/>
    </source>
</evidence>
<dbReference type="EMBL" id="CP005990">
    <property type="protein sequence ID" value="AGY92460.1"/>
    <property type="molecule type" value="Genomic_DNA"/>
</dbReference>
<dbReference type="STRING" id="1335757.SPICUR_07495"/>
<evidence type="ECO:0000256" key="2">
    <source>
        <dbReference type="ARBA" id="ARBA00021549"/>
    </source>
</evidence>
<protein>
    <recommendedName>
        <fullName evidence="2">Type II secretion system protein H</fullName>
    </recommendedName>
    <alternativeName>
        <fullName evidence="10">General secretion pathway protein H</fullName>
    </alternativeName>
</protein>
<dbReference type="KEGG" id="spiu:SPICUR_07495"/>
<dbReference type="eggNOG" id="COG4970">
    <property type="taxonomic scope" value="Bacteria"/>
</dbReference>
<comment type="subcellular location">
    <subcellularLocation>
        <location evidence="1">Cell inner membrane</location>
        <topology evidence="1">Single-pass membrane protein</topology>
    </subcellularLocation>
</comment>
<dbReference type="HOGENOM" id="CLU_084761_1_1_6"/>
<evidence type="ECO:0000256" key="5">
    <source>
        <dbReference type="ARBA" id="ARBA00022519"/>
    </source>
</evidence>
<proteinExistence type="inferred from homology"/>
<evidence type="ECO:0000313" key="13">
    <source>
        <dbReference type="Proteomes" id="UP000017640"/>
    </source>
</evidence>
<dbReference type="InterPro" id="IPR045584">
    <property type="entry name" value="Pilin-like"/>
</dbReference>
<dbReference type="GO" id="GO:0015628">
    <property type="term" value="P:protein secretion by the type II secretion system"/>
    <property type="evidence" value="ECO:0007669"/>
    <property type="project" value="InterPro"/>
</dbReference>
<dbReference type="InterPro" id="IPR022346">
    <property type="entry name" value="T2SS_GspH"/>
</dbReference>
<dbReference type="Pfam" id="PF12019">
    <property type="entry name" value="GspH"/>
    <property type="match status" value="1"/>
</dbReference>
<reference evidence="12 13" key="1">
    <citation type="journal article" date="2013" name="BMC Genomics">
        <title>Genomes of "Spiribacter", a streamlined, successful halophilic bacterium.</title>
        <authorList>
            <person name="Lopez-Perez M."/>
            <person name="Ghai R."/>
            <person name="Leon M.J."/>
            <person name="Rodriguez-Olmos A."/>
            <person name="Copa-Patino J.L."/>
            <person name="Soliveri J."/>
            <person name="Sanchez-Porro C."/>
            <person name="Ventosa A."/>
            <person name="Rodriguez-Valera F."/>
        </authorList>
    </citation>
    <scope>NUCLEOTIDE SEQUENCE [LARGE SCALE GENOMIC DNA]</scope>
    <source>
        <strain evidence="12 13">UAH-SP71</strain>
    </source>
</reference>
<evidence type="ECO:0000259" key="11">
    <source>
        <dbReference type="Pfam" id="PF12019"/>
    </source>
</evidence>
<evidence type="ECO:0000256" key="10">
    <source>
        <dbReference type="ARBA" id="ARBA00030775"/>
    </source>
</evidence>
<keyword evidence="13" id="KW-1185">Reference proteome</keyword>
<evidence type="ECO:0000256" key="8">
    <source>
        <dbReference type="ARBA" id="ARBA00023136"/>
    </source>
</evidence>
<keyword evidence="4" id="KW-0488">Methylation</keyword>
<dbReference type="GO" id="GO:0005886">
    <property type="term" value="C:plasma membrane"/>
    <property type="evidence" value="ECO:0007669"/>
    <property type="project" value="UniProtKB-SubCell"/>
</dbReference>
<accession>U5T4S0</accession>
<evidence type="ECO:0000256" key="9">
    <source>
        <dbReference type="ARBA" id="ARBA00025772"/>
    </source>
</evidence>
<comment type="similarity">
    <text evidence="9">Belongs to the GSP H family.</text>
</comment>
<feature type="domain" description="General secretion pathway GspH" evidence="11">
    <location>
        <begin position="42"/>
        <end position="161"/>
    </location>
</feature>
<keyword evidence="7" id="KW-1133">Transmembrane helix</keyword>
<evidence type="ECO:0000256" key="4">
    <source>
        <dbReference type="ARBA" id="ARBA00022481"/>
    </source>
</evidence>
<dbReference type="RefSeq" id="WP_023367648.1">
    <property type="nucleotide sequence ID" value="NC_022664.1"/>
</dbReference>
<evidence type="ECO:0000256" key="7">
    <source>
        <dbReference type="ARBA" id="ARBA00022989"/>
    </source>
</evidence>
<dbReference type="AlphaFoldDB" id="U5T4S0"/>
<dbReference type="SUPFAM" id="SSF54523">
    <property type="entry name" value="Pili subunits"/>
    <property type="match status" value="1"/>
</dbReference>
<keyword evidence="5" id="KW-0997">Cell inner membrane</keyword>
<dbReference type="OrthoDB" id="2313614at2"/>
<evidence type="ECO:0000256" key="6">
    <source>
        <dbReference type="ARBA" id="ARBA00022692"/>
    </source>
</evidence>
<keyword evidence="3" id="KW-1003">Cell membrane</keyword>
<gene>
    <name evidence="12" type="ORF">SPICUR_07495</name>
</gene>
<organism evidence="12 13">
    <name type="scientific">Spiribacter curvatus</name>
    <dbReference type="NCBI Taxonomy" id="1335757"/>
    <lineage>
        <taxon>Bacteria</taxon>
        <taxon>Pseudomonadati</taxon>
        <taxon>Pseudomonadota</taxon>
        <taxon>Gammaproteobacteria</taxon>
        <taxon>Chromatiales</taxon>
        <taxon>Ectothiorhodospiraceae</taxon>
        <taxon>Spiribacter</taxon>
    </lineage>
</organism>